<dbReference type="EMBL" id="LVZK01000001">
    <property type="protein sequence ID" value="OAP85989.1"/>
    <property type="molecule type" value="Genomic_DNA"/>
</dbReference>
<dbReference type="CDD" id="cd02440">
    <property type="entry name" value="AdoMet_MTases"/>
    <property type="match status" value="1"/>
</dbReference>
<evidence type="ECO:0000313" key="4">
    <source>
        <dbReference type="Proteomes" id="UP000078368"/>
    </source>
</evidence>
<dbReference type="InterPro" id="IPR029063">
    <property type="entry name" value="SAM-dependent_MTases_sf"/>
</dbReference>
<dbReference type="OrthoDB" id="9805171at2"/>
<dbReference type="RefSeq" id="WP_009198075.1">
    <property type="nucleotide sequence ID" value="NZ_LVZK01000001.1"/>
</dbReference>
<gene>
    <name evidence="3" type="ORF">A4H34_02055</name>
</gene>
<dbReference type="Proteomes" id="UP000078368">
    <property type="component" value="Unassembled WGS sequence"/>
</dbReference>
<keyword evidence="1" id="KW-1133">Transmembrane helix</keyword>
<feature type="transmembrane region" description="Helical" evidence="1">
    <location>
        <begin position="43"/>
        <end position="64"/>
    </location>
</feature>
<evidence type="ECO:0000313" key="3">
    <source>
        <dbReference type="EMBL" id="OAP85989.1"/>
    </source>
</evidence>
<organism evidence="3 4">
    <name type="scientific">Peptidiphaga gingivicola</name>
    <dbReference type="NCBI Taxonomy" id="2741497"/>
    <lineage>
        <taxon>Bacteria</taxon>
        <taxon>Bacillati</taxon>
        <taxon>Actinomycetota</taxon>
        <taxon>Actinomycetes</taxon>
        <taxon>Actinomycetales</taxon>
        <taxon>Actinomycetaceae</taxon>
        <taxon>Peptidiphaga</taxon>
    </lineage>
</organism>
<dbReference type="InterPro" id="IPR013216">
    <property type="entry name" value="Methyltransf_11"/>
</dbReference>
<evidence type="ECO:0000259" key="2">
    <source>
        <dbReference type="Pfam" id="PF08241"/>
    </source>
</evidence>
<accession>A0A179B3P7</accession>
<dbReference type="AlphaFoldDB" id="A0A179B3P7"/>
<feature type="transmembrane region" description="Helical" evidence="1">
    <location>
        <begin position="12"/>
        <end position="37"/>
    </location>
</feature>
<dbReference type="Gene3D" id="3.40.50.150">
    <property type="entry name" value="Vaccinia Virus protein VP39"/>
    <property type="match status" value="1"/>
</dbReference>
<sequence length="242" mass="26325">MKVKPRGSYGIDAAYVPILWFIPGVMFASATLGALGGSAWQPIVYGLLTIQFLGGTAIYLHTTLRGKFAVWRRILSETDDADVERILDLGCGRGAVIVMAAQRFPEAKLTGIDLWRKSDQSGNGEEAATANAKANGVDSRIDFVTGDMTKLPFEDGSFDLITASMSIHNIPKAERRARAIREAVRVLKPGGRIVIADLKAMDEYADELSKLGLKIEGPKSLGWQAWWSGPWVSSKMLRAAAE</sequence>
<keyword evidence="4" id="KW-1185">Reference proteome</keyword>
<keyword evidence="1" id="KW-0812">Transmembrane</keyword>
<keyword evidence="1" id="KW-0472">Membrane</keyword>
<feature type="domain" description="Methyltransferase type 11" evidence="2">
    <location>
        <begin position="87"/>
        <end position="195"/>
    </location>
</feature>
<dbReference type="GO" id="GO:0008757">
    <property type="term" value="F:S-adenosylmethionine-dependent methyltransferase activity"/>
    <property type="evidence" value="ECO:0007669"/>
    <property type="project" value="InterPro"/>
</dbReference>
<dbReference type="STRING" id="1823756.A4H34_02055"/>
<comment type="caution">
    <text evidence="3">The sequence shown here is derived from an EMBL/GenBank/DDBJ whole genome shotgun (WGS) entry which is preliminary data.</text>
</comment>
<reference evidence="3 4" key="1">
    <citation type="submission" date="2016-04" db="EMBL/GenBank/DDBJ databases">
        <title>Peptidophaga gingivicola gen. nov., sp. nov., isolated from human subgingival plaque.</title>
        <authorList>
            <person name="Beall C.J."/>
            <person name="Mokrzan E.M."/>
            <person name="Griffen A.L."/>
            <person name="Leys E.J."/>
        </authorList>
    </citation>
    <scope>NUCLEOTIDE SEQUENCE [LARGE SCALE GENOMIC DNA]</scope>
    <source>
        <strain evidence="3 4">BA112</strain>
    </source>
</reference>
<protein>
    <recommendedName>
        <fullName evidence="2">Methyltransferase type 11 domain-containing protein</fullName>
    </recommendedName>
</protein>
<dbReference type="PANTHER" id="PTHR45277:SF1">
    <property type="entry name" value="EXPRESSED PROTEIN"/>
    <property type="match status" value="1"/>
</dbReference>
<proteinExistence type="predicted"/>
<dbReference type="SUPFAM" id="SSF53335">
    <property type="entry name" value="S-adenosyl-L-methionine-dependent methyltransferases"/>
    <property type="match status" value="1"/>
</dbReference>
<dbReference type="Pfam" id="PF08241">
    <property type="entry name" value="Methyltransf_11"/>
    <property type="match status" value="1"/>
</dbReference>
<evidence type="ECO:0000256" key="1">
    <source>
        <dbReference type="SAM" id="Phobius"/>
    </source>
</evidence>
<name>A0A179B3P7_9ACTO</name>
<dbReference type="PANTHER" id="PTHR45277">
    <property type="entry name" value="EXPRESSED PROTEIN"/>
    <property type="match status" value="1"/>
</dbReference>